<gene>
    <name evidence="2" type="ORF">K470DRAFT_223262</name>
</gene>
<organism evidence="2 3">
    <name type="scientific">Piedraia hortae CBS 480.64</name>
    <dbReference type="NCBI Taxonomy" id="1314780"/>
    <lineage>
        <taxon>Eukaryota</taxon>
        <taxon>Fungi</taxon>
        <taxon>Dikarya</taxon>
        <taxon>Ascomycota</taxon>
        <taxon>Pezizomycotina</taxon>
        <taxon>Dothideomycetes</taxon>
        <taxon>Dothideomycetidae</taxon>
        <taxon>Capnodiales</taxon>
        <taxon>Piedraiaceae</taxon>
        <taxon>Piedraia</taxon>
    </lineage>
</organism>
<keyword evidence="1" id="KW-1133">Transmembrane helix</keyword>
<accession>A0A6A7BQF0</accession>
<name>A0A6A7BQF0_9PEZI</name>
<dbReference type="EMBL" id="MU006040">
    <property type="protein sequence ID" value="KAF2857510.1"/>
    <property type="molecule type" value="Genomic_DNA"/>
</dbReference>
<feature type="non-terminal residue" evidence="2">
    <location>
        <position position="1"/>
    </location>
</feature>
<protein>
    <submittedName>
        <fullName evidence="2">Uncharacterized protein</fullName>
    </submittedName>
</protein>
<evidence type="ECO:0000256" key="1">
    <source>
        <dbReference type="SAM" id="Phobius"/>
    </source>
</evidence>
<keyword evidence="1" id="KW-0472">Membrane</keyword>
<proteinExistence type="predicted"/>
<feature type="transmembrane region" description="Helical" evidence="1">
    <location>
        <begin position="24"/>
        <end position="43"/>
    </location>
</feature>
<sequence length="73" mass="7982">ARPTLETDFREEGFGALYNESPPTFLQLGAGAGILLVVFTGVMDKSGQSPGSQPLKRKLKPPVCYVAQRKRFN</sequence>
<keyword evidence="3" id="KW-1185">Reference proteome</keyword>
<keyword evidence="1" id="KW-0812">Transmembrane</keyword>
<dbReference type="AlphaFoldDB" id="A0A6A7BQF0"/>
<evidence type="ECO:0000313" key="3">
    <source>
        <dbReference type="Proteomes" id="UP000799421"/>
    </source>
</evidence>
<evidence type="ECO:0000313" key="2">
    <source>
        <dbReference type="EMBL" id="KAF2857510.1"/>
    </source>
</evidence>
<reference evidence="2" key="1">
    <citation type="journal article" date="2020" name="Stud. Mycol.">
        <title>101 Dothideomycetes genomes: a test case for predicting lifestyles and emergence of pathogens.</title>
        <authorList>
            <person name="Haridas S."/>
            <person name="Albert R."/>
            <person name="Binder M."/>
            <person name="Bloem J."/>
            <person name="Labutti K."/>
            <person name="Salamov A."/>
            <person name="Andreopoulos B."/>
            <person name="Baker S."/>
            <person name="Barry K."/>
            <person name="Bills G."/>
            <person name="Bluhm B."/>
            <person name="Cannon C."/>
            <person name="Castanera R."/>
            <person name="Culley D."/>
            <person name="Daum C."/>
            <person name="Ezra D."/>
            <person name="Gonzalez J."/>
            <person name="Henrissat B."/>
            <person name="Kuo A."/>
            <person name="Liang C."/>
            <person name="Lipzen A."/>
            <person name="Lutzoni F."/>
            <person name="Magnuson J."/>
            <person name="Mondo S."/>
            <person name="Nolan M."/>
            <person name="Ohm R."/>
            <person name="Pangilinan J."/>
            <person name="Park H.-J."/>
            <person name="Ramirez L."/>
            <person name="Alfaro M."/>
            <person name="Sun H."/>
            <person name="Tritt A."/>
            <person name="Yoshinaga Y."/>
            <person name="Zwiers L.-H."/>
            <person name="Turgeon B."/>
            <person name="Goodwin S."/>
            <person name="Spatafora J."/>
            <person name="Crous P."/>
            <person name="Grigoriev I."/>
        </authorList>
    </citation>
    <scope>NUCLEOTIDE SEQUENCE</scope>
    <source>
        <strain evidence="2">CBS 480.64</strain>
    </source>
</reference>
<dbReference type="OrthoDB" id="434783at2759"/>
<dbReference type="Proteomes" id="UP000799421">
    <property type="component" value="Unassembled WGS sequence"/>
</dbReference>